<comment type="caution">
    <text evidence="8">The sequence shown here is derived from an EMBL/GenBank/DDBJ whole genome shotgun (WGS) entry which is preliminary data.</text>
</comment>
<evidence type="ECO:0000256" key="6">
    <source>
        <dbReference type="SAM" id="Phobius"/>
    </source>
</evidence>
<evidence type="ECO:0000256" key="3">
    <source>
        <dbReference type="ARBA" id="ARBA00022692"/>
    </source>
</evidence>
<dbReference type="Proteomes" id="UP000644441">
    <property type="component" value="Unassembled WGS sequence"/>
</dbReference>
<dbReference type="PANTHER" id="PTHR21248">
    <property type="entry name" value="CARDIOLIPIN SYNTHASE"/>
    <property type="match status" value="1"/>
</dbReference>
<dbReference type="PROSITE" id="PS50035">
    <property type="entry name" value="PLD"/>
    <property type="match status" value="2"/>
</dbReference>
<dbReference type="InterPro" id="IPR025202">
    <property type="entry name" value="PLD-like_dom"/>
</dbReference>
<keyword evidence="9" id="KW-1185">Reference proteome</keyword>
<feature type="transmembrane region" description="Helical" evidence="6">
    <location>
        <begin position="21"/>
        <end position="40"/>
    </location>
</feature>
<dbReference type="InterPro" id="IPR001736">
    <property type="entry name" value="PLipase_D/transphosphatidylase"/>
</dbReference>
<keyword evidence="4 6" id="KW-1133">Transmembrane helix</keyword>
<organism evidence="8 9">
    <name type="scientific">Alloalcanivorax venustensis ISO4</name>
    <dbReference type="NCBI Taxonomy" id="1177184"/>
    <lineage>
        <taxon>Bacteria</taxon>
        <taxon>Pseudomonadati</taxon>
        <taxon>Pseudomonadota</taxon>
        <taxon>Gammaproteobacteria</taxon>
        <taxon>Oceanospirillales</taxon>
        <taxon>Alcanivoracaceae</taxon>
        <taxon>Alloalcanivorax</taxon>
    </lineage>
</organism>
<comment type="subcellular location">
    <subcellularLocation>
        <location evidence="1">Cell membrane</location>
        <topology evidence="1">Multi-pass membrane protein</topology>
    </subcellularLocation>
</comment>
<feature type="transmembrane region" description="Helical" evidence="6">
    <location>
        <begin position="52"/>
        <end position="73"/>
    </location>
</feature>
<gene>
    <name evidence="8" type="ORF">ISO4_01041</name>
</gene>
<evidence type="ECO:0000256" key="1">
    <source>
        <dbReference type="ARBA" id="ARBA00004651"/>
    </source>
</evidence>
<dbReference type="Pfam" id="PF13396">
    <property type="entry name" value="PLDc_N"/>
    <property type="match status" value="1"/>
</dbReference>
<sequence>MQEWVAGAASLVEWLIAWLQVFWPAIVATAGVVAAVWVTLHVAQHKRDARAAAAWTGLVWLVPLVGALLYLLLGVNRIQRRARQLTGGGAIDAALSAGRDQGTPLQSDRLRVLARLVGRLTGLPLTGGNRVTLLEAGPALAAMIQAVDQARDSVLLATYIFGNDAAGKPLAEALERAVARGVTVRVLVDGVGALYSLPPITLRLRRRGVRVERFLHSIAPWRMPYLNLRNHRKLMVVDRCIGFTGGMNIRAGYLREPAHMQDLHARVEGPAVVHLLRSFVADWAFTCGETLDDNYLGALEAGDTLARGINAGPDADFDKRRLTLLAAIGAAEHEVRIVTPYFVPDQTLLASLQLALLKGVRVNIVVPQKNNLRLVQWASLHALRWLVREGAELHFSAPPFDHTKLMTVDGHWVLLGSGNWDARSLRLNFEFDMECYDDPLAEQANDLIDRRLRGARRVGEAEFRAMGRWRHARNALAHLFEPYL</sequence>
<evidence type="ECO:0000313" key="9">
    <source>
        <dbReference type="Proteomes" id="UP000644441"/>
    </source>
</evidence>
<accession>A0ABS0AE73</accession>
<evidence type="ECO:0000256" key="2">
    <source>
        <dbReference type="ARBA" id="ARBA00022475"/>
    </source>
</evidence>
<feature type="domain" description="PLD phosphodiesterase" evidence="7">
    <location>
        <begin position="226"/>
        <end position="253"/>
    </location>
</feature>
<evidence type="ECO:0000256" key="4">
    <source>
        <dbReference type="ARBA" id="ARBA00022989"/>
    </source>
</evidence>
<keyword evidence="3 6" id="KW-0812">Transmembrane</keyword>
<keyword evidence="2" id="KW-1003">Cell membrane</keyword>
<dbReference type="PANTHER" id="PTHR21248:SF22">
    <property type="entry name" value="PHOSPHOLIPASE D"/>
    <property type="match status" value="1"/>
</dbReference>
<dbReference type="Pfam" id="PF13091">
    <property type="entry name" value="PLDc_2"/>
    <property type="match status" value="2"/>
</dbReference>
<reference evidence="8 9" key="1">
    <citation type="submission" date="2012-09" db="EMBL/GenBank/DDBJ databases">
        <title>Genome Sequence of alkane-degrading Bacterium Alcanivorax venustensis ISO4.</title>
        <authorList>
            <person name="Lai Q."/>
            <person name="Shao Z."/>
        </authorList>
    </citation>
    <scope>NUCLEOTIDE SEQUENCE [LARGE SCALE GENOMIC DNA]</scope>
    <source>
        <strain evidence="8 9">ISO4</strain>
    </source>
</reference>
<dbReference type="RefSeq" id="WP_194855403.1">
    <property type="nucleotide sequence ID" value="NZ_ARXR01000006.1"/>
</dbReference>
<name>A0ABS0AE73_9GAMM</name>
<dbReference type="SMART" id="SM00155">
    <property type="entry name" value="PLDc"/>
    <property type="match status" value="2"/>
</dbReference>
<proteinExistence type="predicted"/>
<keyword evidence="5 6" id="KW-0472">Membrane</keyword>
<dbReference type="Gene3D" id="3.30.870.10">
    <property type="entry name" value="Endonuclease Chain A"/>
    <property type="match status" value="2"/>
</dbReference>
<protein>
    <submittedName>
        <fullName evidence="8">Cardiolipin synthase</fullName>
    </submittedName>
</protein>
<evidence type="ECO:0000256" key="5">
    <source>
        <dbReference type="ARBA" id="ARBA00023136"/>
    </source>
</evidence>
<evidence type="ECO:0000259" key="7">
    <source>
        <dbReference type="PROSITE" id="PS50035"/>
    </source>
</evidence>
<dbReference type="EMBL" id="ARXR01000006">
    <property type="protein sequence ID" value="MBF5052439.1"/>
    <property type="molecule type" value="Genomic_DNA"/>
</dbReference>
<evidence type="ECO:0000313" key="8">
    <source>
        <dbReference type="EMBL" id="MBF5052439.1"/>
    </source>
</evidence>
<dbReference type="SUPFAM" id="SSF56024">
    <property type="entry name" value="Phospholipase D/nuclease"/>
    <property type="match status" value="2"/>
</dbReference>
<feature type="domain" description="PLD phosphodiesterase" evidence="7">
    <location>
        <begin position="397"/>
        <end position="424"/>
    </location>
</feature>
<dbReference type="InterPro" id="IPR027379">
    <property type="entry name" value="CLS_N"/>
</dbReference>